<dbReference type="Pfam" id="PF04564">
    <property type="entry name" value="U-box"/>
    <property type="match status" value="1"/>
</dbReference>
<evidence type="ECO:0000313" key="3">
    <source>
        <dbReference type="EMBL" id="GFR52577.1"/>
    </source>
</evidence>
<dbReference type="CDD" id="cd16664">
    <property type="entry name" value="RING-Ubox_PUB"/>
    <property type="match status" value="1"/>
</dbReference>
<name>A0AAD3E4B1_9CHLO</name>
<feature type="domain" description="U-box" evidence="2">
    <location>
        <begin position="350"/>
        <end position="425"/>
    </location>
</feature>
<dbReference type="AlphaFoldDB" id="A0AAD3E4B1"/>
<feature type="region of interest" description="Disordered" evidence="1">
    <location>
        <begin position="282"/>
        <end position="317"/>
    </location>
</feature>
<dbReference type="InterPro" id="IPR045210">
    <property type="entry name" value="RING-Ubox_PUB"/>
</dbReference>
<dbReference type="GO" id="GO:0016567">
    <property type="term" value="P:protein ubiquitination"/>
    <property type="evidence" value="ECO:0007669"/>
    <property type="project" value="InterPro"/>
</dbReference>
<dbReference type="InterPro" id="IPR052085">
    <property type="entry name" value="WD-SAM-U-box"/>
</dbReference>
<evidence type="ECO:0000259" key="2">
    <source>
        <dbReference type="PROSITE" id="PS51698"/>
    </source>
</evidence>
<dbReference type="Gene3D" id="3.30.40.10">
    <property type="entry name" value="Zinc/RING finger domain, C3HC4 (zinc finger)"/>
    <property type="match status" value="1"/>
</dbReference>
<keyword evidence="4" id="KW-1185">Reference proteome</keyword>
<sequence length="491" mass="53387">MTSISEVCNSIYGLNYSITEAVAALGEQCGFYNEARELQRILRRIQALVSTVEPYLNGVRVWSSLREVEGTLVTVLQVLSEAGAKGPLVSYLQADHTTSRFSAAAAQLDAALAQLQEEACKASTASLSGSNSLSASCCNCSDIASNSDEAADRDSCSSTQISSSSSNSSSSGAGLGDRQPGKVPEEVQEELLGVREQLRSTCFDLPVAHRANLLRYRHACDSLQAHFQAMQKSCGEMLEATAHARQLSQEDFAAAIAELQQEVELQQQLLLLLQAEPSLSLGPGTLPDGEPSACAAGASRSRQPTPPHSPLPHSRLPVRLTQVQQCRRQQHHLRMLMDLLRAQHVNVECEAPLEFICPLTHQVIQDPVLLHDTGHSYERKALEEWWAKGHHFCPRTGVPLRRLSTSPNHSLRSAIGRWRLHSDMHLSFRPVLNTLAAEARQQHNGAGPHQKHEPQREVETTAAATASMRLLGVPTEAPKGDGVQVQAQGLA</sequence>
<organism evidence="3 4">
    <name type="scientific">Astrephomene gubernaculifera</name>
    <dbReference type="NCBI Taxonomy" id="47775"/>
    <lineage>
        <taxon>Eukaryota</taxon>
        <taxon>Viridiplantae</taxon>
        <taxon>Chlorophyta</taxon>
        <taxon>core chlorophytes</taxon>
        <taxon>Chlorophyceae</taxon>
        <taxon>CS clade</taxon>
        <taxon>Chlamydomonadales</taxon>
        <taxon>Astrephomenaceae</taxon>
        <taxon>Astrephomene</taxon>
    </lineage>
</organism>
<dbReference type="Proteomes" id="UP001054857">
    <property type="component" value="Unassembled WGS sequence"/>
</dbReference>
<feature type="region of interest" description="Disordered" evidence="1">
    <location>
        <begin position="151"/>
        <end position="183"/>
    </location>
</feature>
<dbReference type="SUPFAM" id="SSF57850">
    <property type="entry name" value="RING/U-box"/>
    <property type="match status" value="1"/>
</dbReference>
<dbReference type="PANTHER" id="PTHR46573">
    <property type="entry name" value="WD REPEAT, SAM AND U-BOX DOMAIN-CONTAINING PROTEIN 1"/>
    <property type="match status" value="1"/>
</dbReference>
<proteinExistence type="predicted"/>
<feature type="non-terminal residue" evidence="3">
    <location>
        <position position="1"/>
    </location>
</feature>
<dbReference type="InterPro" id="IPR003613">
    <property type="entry name" value="Ubox_domain"/>
</dbReference>
<dbReference type="SMART" id="SM00504">
    <property type="entry name" value="Ubox"/>
    <property type="match status" value="1"/>
</dbReference>
<feature type="compositionally biased region" description="Low complexity" evidence="1">
    <location>
        <begin position="156"/>
        <end position="171"/>
    </location>
</feature>
<dbReference type="EMBL" id="BMAR01000067">
    <property type="protein sequence ID" value="GFR52577.1"/>
    <property type="molecule type" value="Genomic_DNA"/>
</dbReference>
<dbReference type="InterPro" id="IPR013083">
    <property type="entry name" value="Znf_RING/FYVE/PHD"/>
</dbReference>
<dbReference type="GO" id="GO:0004842">
    <property type="term" value="F:ubiquitin-protein transferase activity"/>
    <property type="evidence" value="ECO:0007669"/>
    <property type="project" value="InterPro"/>
</dbReference>
<comment type="caution">
    <text evidence="3">The sequence shown here is derived from an EMBL/GenBank/DDBJ whole genome shotgun (WGS) entry which is preliminary data.</text>
</comment>
<reference evidence="3 4" key="1">
    <citation type="journal article" date="2021" name="Sci. Rep.">
        <title>Genome sequencing of the multicellular alga Astrephomene provides insights into convergent evolution of germ-soma differentiation.</title>
        <authorList>
            <person name="Yamashita S."/>
            <person name="Yamamoto K."/>
            <person name="Matsuzaki R."/>
            <person name="Suzuki S."/>
            <person name="Yamaguchi H."/>
            <person name="Hirooka S."/>
            <person name="Minakuchi Y."/>
            <person name="Miyagishima S."/>
            <person name="Kawachi M."/>
            <person name="Toyoda A."/>
            <person name="Nozaki H."/>
        </authorList>
    </citation>
    <scope>NUCLEOTIDE SEQUENCE [LARGE SCALE GENOMIC DNA]</scope>
    <source>
        <strain evidence="3 4">NIES-4017</strain>
    </source>
</reference>
<evidence type="ECO:0000256" key="1">
    <source>
        <dbReference type="SAM" id="MobiDB-lite"/>
    </source>
</evidence>
<dbReference type="PROSITE" id="PS51698">
    <property type="entry name" value="U_BOX"/>
    <property type="match status" value="1"/>
</dbReference>
<protein>
    <recommendedName>
        <fullName evidence="2">U-box domain-containing protein</fullName>
    </recommendedName>
</protein>
<accession>A0AAD3E4B1</accession>
<gene>
    <name evidence="3" type="ORF">Agub_g15170</name>
</gene>
<evidence type="ECO:0000313" key="4">
    <source>
        <dbReference type="Proteomes" id="UP001054857"/>
    </source>
</evidence>
<dbReference type="PANTHER" id="PTHR46573:SF1">
    <property type="entry name" value="WD REPEAT, SAM AND U-BOX DOMAIN-CONTAINING PROTEIN 1"/>
    <property type="match status" value="1"/>
</dbReference>